<dbReference type="AlphaFoldDB" id="A0A0P0W9J1"/>
<reference evidence="1 2" key="2">
    <citation type="journal article" date="2013" name="Plant Cell Physiol.">
        <title>Rice Annotation Project Database (RAP-DB): an integrative and interactive database for rice genomics.</title>
        <authorList>
            <person name="Sakai H."/>
            <person name="Lee S.S."/>
            <person name="Tanaka T."/>
            <person name="Numa H."/>
            <person name="Kim J."/>
            <person name="Kawahara Y."/>
            <person name="Wakimoto H."/>
            <person name="Yang C.C."/>
            <person name="Iwamoto M."/>
            <person name="Abe T."/>
            <person name="Yamada Y."/>
            <person name="Muto A."/>
            <person name="Inokuchi H."/>
            <person name="Ikemura T."/>
            <person name="Matsumoto T."/>
            <person name="Sasaki T."/>
            <person name="Itoh T."/>
        </authorList>
    </citation>
    <scope>NUCLEOTIDE SEQUENCE [LARGE SCALE GENOMIC DNA]</scope>
    <source>
        <strain evidence="2">cv. Nipponbare</strain>
    </source>
</reference>
<reference evidence="1 2" key="3">
    <citation type="journal article" date="2013" name="Rice">
        <title>Improvement of the Oryza sativa Nipponbare reference genome using next generation sequence and optical map data.</title>
        <authorList>
            <person name="Kawahara Y."/>
            <person name="de la Bastide M."/>
            <person name="Hamilton J.P."/>
            <person name="Kanamori H."/>
            <person name="McCombie W.R."/>
            <person name="Ouyang S."/>
            <person name="Schwartz D.C."/>
            <person name="Tanaka T."/>
            <person name="Wu J."/>
            <person name="Zhou S."/>
            <person name="Childs K.L."/>
            <person name="Davidson R.M."/>
            <person name="Lin H."/>
            <person name="Quesada-Ocampo L."/>
            <person name="Vaillancourt B."/>
            <person name="Sakai H."/>
            <person name="Lee S.S."/>
            <person name="Kim J."/>
            <person name="Numa H."/>
            <person name="Itoh T."/>
            <person name="Buell C.R."/>
            <person name="Matsumoto T."/>
        </authorList>
    </citation>
    <scope>NUCLEOTIDE SEQUENCE [LARGE SCALE GENOMIC DNA]</scope>
    <source>
        <strain evidence="2">cv. Nipponbare</strain>
    </source>
</reference>
<proteinExistence type="predicted"/>
<evidence type="ECO:0000313" key="1">
    <source>
        <dbReference type="EMBL" id="BAS88813.1"/>
    </source>
</evidence>
<accession>A0A0P0W9J1</accession>
<name>A0A0P0W9J1_ORYSJ</name>
<dbReference type="PaxDb" id="39947-A0A0P0W9J1"/>
<dbReference type="EMBL" id="AP014960">
    <property type="protein sequence ID" value="BAS88813.1"/>
    <property type="molecule type" value="Genomic_DNA"/>
</dbReference>
<evidence type="ECO:0000313" key="2">
    <source>
        <dbReference type="Proteomes" id="UP000059680"/>
    </source>
</evidence>
<gene>
    <name evidence="1" type="ordered locus">Os04g0370750</name>
    <name evidence="1" type="ORF">OSNPB_040370750</name>
</gene>
<protein>
    <submittedName>
        <fullName evidence="1">Os04g0370750 protein</fullName>
    </submittedName>
</protein>
<reference evidence="2" key="1">
    <citation type="journal article" date="2005" name="Nature">
        <title>The map-based sequence of the rice genome.</title>
        <authorList>
            <consortium name="International rice genome sequencing project (IRGSP)"/>
            <person name="Matsumoto T."/>
            <person name="Wu J."/>
            <person name="Kanamori H."/>
            <person name="Katayose Y."/>
            <person name="Fujisawa M."/>
            <person name="Namiki N."/>
            <person name="Mizuno H."/>
            <person name="Yamamoto K."/>
            <person name="Antonio B.A."/>
            <person name="Baba T."/>
            <person name="Sakata K."/>
            <person name="Nagamura Y."/>
            <person name="Aoki H."/>
            <person name="Arikawa K."/>
            <person name="Arita K."/>
            <person name="Bito T."/>
            <person name="Chiden Y."/>
            <person name="Fujitsuka N."/>
            <person name="Fukunaka R."/>
            <person name="Hamada M."/>
            <person name="Harada C."/>
            <person name="Hayashi A."/>
            <person name="Hijishita S."/>
            <person name="Honda M."/>
            <person name="Hosokawa S."/>
            <person name="Ichikawa Y."/>
            <person name="Idonuma A."/>
            <person name="Iijima M."/>
            <person name="Ikeda M."/>
            <person name="Ikeno M."/>
            <person name="Ito K."/>
            <person name="Ito S."/>
            <person name="Ito T."/>
            <person name="Ito Y."/>
            <person name="Ito Y."/>
            <person name="Iwabuchi A."/>
            <person name="Kamiya K."/>
            <person name="Karasawa W."/>
            <person name="Kurita K."/>
            <person name="Katagiri S."/>
            <person name="Kikuta A."/>
            <person name="Kobayashi H."/>
            <person name="Kobayashi N."/>
            <person name="Machita K."/>
            <person name="Maehara T."/>
            <person name="Masukawa M."/>
            <person name="Mizubayashi T."/>
            <person name="Mukai Y."/>
            <person name="Nagasaki H."/>
            <person name="Nagata Y."/>
            <person name="Naito S."/>
            <person name="Nakashima M."/>
            <person name="Nakama Y."/>
            <person name="Nakamichi Y."/>
            <person name="Nakamura M."/>
            <person name="Meguro A."/>
            <person name="Negishi M."/>
            <person name="Ohta I."/>
            <person name="Ohta T."/>
            <person name="Okamoto M."/>
            <person name="Ono N."/>
            <person name="Saji S."/>
            <person name="Sakaguchi M."/>
            <person name="Sakai K."/>
            <person name="Shibata M."/>
            <person name="Shimokawa T."/>
            <person name="Song J."/>
            <person name="Takazaki Y."/>
            <person name="Terasawa K."/>
            <person name="Tsugane M."/>
            <person name="Tsuji K."/>
            <person name="Ueda S."/>
            <person name="Waki K."/>
            <person name="Yamagata H."/>
            <person name="Yamamoto M."/>
            <person name="Yamamoto S."/>
            <person name="Yamane H."/>
            <person name="Yoshiki S."/>
            <person name="Yoshihara R."/>
            <person name="Yukawa K."/>
            <person name="Zhong H."/>
            <person name="Yano M."/>
            <person name="Yuan Q."/>
            <person name="Ouyang S."/>
            <person name="Liu J."/>
            <person name="Jones K.M."/>
            <person name="Gansberger K."/>
            <person name="Moffat K."/>
            <person name="Hill J."/>
            <person name="Bera J."/>
            <person name="Fadrosh D."/>
            <person name="Jin S."/>
            <person name="Johri S."/>
            <person name="Kim M."/>
            <person name="Overton L."/>
            <person name="Reardon M."/>
            <person name="Tsitrin T."/>
            <person name="Vuong H."/>
            <person name="Weaver B."/>
            <person name="Ciecko A."/>
            <person name="Tallon L."/>
            <person name="Jackson J."/>
            <person name="Pai G."/>
            <person name="Aken S.V."/>
            <person name="Utterback T."/>
            <person name="Reidmuller S."/>
            <person name="Feldblyum T."/>
            <person name="Hsiao J."/>
            <person name="Zismann V."/>
            <person name="Iobst S."/>
            <person name="de Vazeille A.R."/>
            <person name="Buell C.R."/>
            <person name="Ying K."/>
            <person name="Li Y."/>
            <person name="Lu T."/>
            <person name="Huang Y."/>
            <person name="Zhao Q."/>
            <person name="Feng Q."/>
            <person name="Zhang L."/>
            <person name="Zhu J."/>
            <person name="Weng Q."/>
            <person name="Mu J."/>
            <person name="Lu Y."/>
            <person name="Fan D."/>
            <person name="Liu Y."/>
            <person name="Guan J."/>
            <person name="Zhang Y."/>
            <person name="Yu S."/>
            <person name="Liu X."/>
            <person name="Zhang Y."/>
            <person name="Hong G."/>
            <person name="Han B."/>
            <person name="Choisne N."/>
            <person name="Demange N."/>
            <person name="Orjeda G."/>
            <person name="Samain S."/>
            <person name="Cattolico L."/>
            <person name="Pelletier E."/>
            <person name="Couloux A."/>
            <person name="Segurens B."/>
            <person name="Wincker P."/>
            <person name="D'Hont A."/>
            <person name="Scarpelli C."/>
            <person name="Weissenbach J."/>
            <person name="Salanoubat M."/>
            <person name="Quetier F."/>
            <person name="Yu Y."/>
            <person name="Kim H.R."/>
            <person name="Rambo T."/>
            <person name="Currie J."/>
            <person name="Collura K."/>
            <person name="Luo M."/>
            <person name="Yang T."/>
            <person name="Ammiraju J.S.S."/>
            <person name="Engler F."/>
            <person name="Soderlund C."/>
            <person name="Wing R.A."/>
            <person name="Palmer L.E."/>
            <person name="de la Bastide M."/>
            <person name="Spiegel L."/>
            <person name="Nascimento L."/>
            <person name="Zutavern T."/>
            <person name="O'Shaughnessy A."/>
            <person name="Dike S."/>
            <person name="Dedhia N."/>
            <person name="Preston R."/>
            <person name="Balija V."/>
            <person name="McCombie W.R."/>
            <person name="Chow T."/>
            <person name="Chen H."/>
            <person name="Chung M."/>
            <person name="Chen C."/>
            <person name="Shaw J."/>
            <person name="Wu H."/>
            <person name="Hsiao K."/>
            <person name="Chao Y."/>
            <person name="Chu M."/>
            <person name="Cheng C."/>
            <person name="Hour A."/>
            <person name="Lee P."/>
            <person name="Lin S."/>
            <person name="Lin Y."/>
            <person name="Liou J."/>
            <person name="Liu S."/>
            <person name="Hsing Y."/>
            <person name="Raghuvanshi S."/>
            <person name="Mohanty A."/>
            <person name="Bharti A.K."/>
            <person name="Gaur A."/>
            <person name="Gupta V."/>
            <person name="Kumar D."/>
            <person name="Ravi V."/>
            <person name="Vij S."/>
            <person name="Kapur A."/>
            <person name="Khurana P."/>
            <person name="Khurana P."/>
            <person name="Khurana J.P."/>
            <person name="Tyagi A.K."/>
            <person name="Gaikwad K."/>
            <person name="Singh A."/>
            <person name="Dalal V."/>
            <person name="Srivastava S."/>
            <person name="Dixit A."/>
            <person name="Pal A.K."/>
            <person name="Ghazi I.A."/>
            <person name="Yadav M."/>
            <person name="Pandit A."/>
            <person name="Bhargava A."/>
            <person name="Sureshbabu K."/>
            <person name="Batra K."/>
            <person name="Sharma T.R."/>
            <person name="Mohapatra T."/>
            <person name="Singh N.K."/>
            <person name="Messing J."/>
            <person name="Nelson A.B."/>
            <person name="Fuks G."/>
            <person name="Kavchok S."/>
            <person name="Keizer G."/>
            <person name="Linton E."/>
            <person name="Llaca V."/>
            <person name="Song R."/>
            <person name="Tanyolac B."/>
            <person name="Young S."/>
            <person name="Ho-Il K."/>
            <person name="Hahn J.H."/>
            <person name="Sangsakoo G."/>
            <person name="Vanavichit A."/>
            <person name="de Mattos Luiz.A.T."/>
            <person name="Zimmer P.D."/>
            <person name="Malone G."/>
            <person name="Dellagostin O."/>
            <person name="de Oliveira A.C."/>
            <person name="Bevan M."/>
            <person name="Bancroft I."/>
            <person name="Minx P."/>
            <person name="Cordum H."/>
            <person name="Wilson R."/>
            <person name="Cheng Z."/>
            <person name="Jin W."/>
            <person name="Jiang J."/>
            <person name="Leong S.A."/>
            <person name="Iwama H."/>
            <person name="Gojobori T."/>
            <person name="Itoh T."/>
            <person name="Niimura Y."/>
            <person name="Fujii Y."/>
            <person name="Habara T."/>
            <person name="Sakai H."/>
            <person name="Sato Y."/>
            <person name="Wilson G."/>
            <person name="Kumar K."/>
            <person name="McCouch S."/>
            <person name="Juretic N."/>
            <person name="Hoen D."/>
            <person name="Wright S."/>
            <person name="Bruskiewich R."/>
            <person name="Bureau T."/>
            <person name="Miyao A."/>
            <person name="Hirochika H."/>
            <person name="Nishikawa T."/>
            <person name="Kadowaki K."/>
            <person name="Sugiura M."/>
            <person name="Burr B."/>
            <person name="Sasaki T."/>
        </authorList>
    </citation>
    <scope>NUCLEOTIDE SEQUENCE [LARGE SCALE GENOMIC DNA]</scope>
    <source>
        <strain evidence="2">cv. Nipponbare</strain>
    </source>
</reference>
<dbReference type="Proteomes" id="UP000059680">
    <property type="component" value="Chromosome 4"/>
</dbReference>
<dbReference type="InParanoid" id="A0A0P0W9J1"/>
<sequence>MAHPSAQRGPPHTHRQAHCYISSLTELQIRRLQPNRAPAPTAAVGAAFFGEGSGAGTKQLRVERQSSPKIHAWGGARAP</sequence>
<organism evidence="1 2">
    <name type="scientific">Oryza sativa subsp. japonica</name>
    <name type="common">Rice</name>
    <dbReference type="NCBI Taxonomy" id="39947"/>
    <lineage>
        <taxon>Eukaryota</taxon>
        <taxon>Viridiplantae</taxon>
        <taxon>Streptophyta</taxon>
        <taxon>Embryophyta</taxon>
        <taxon>Tracheophyta</taxon>
        <taxon>Spermatophyta</taxon>
        <taxon>Magnoliopsida</taxon>
        <taxon>Liliopsida</taxon>
        <taxon>Poales</taxon>
        <taxon>Poaceae</taxon>
        <taxon>BOP clade</taxon>
        <taxon>Oryzoideae</taxon>
        <taxon>Oryzeae</taxon>
        <taxon>Oryzinae</taxon>
        <taxon>Oryza</taxon>
        <taxon>Oryza sativa</taxon>
    </lineage>
</organism>
<keyword evidence="2" id="KW-1185">Reference proteome</keyword>